<reference evidence="2 3" key="1">
    <citation type="submission" date="2013-03" db="EMBL/GenBank/DDBJ databases">
        <title>The Genome Sequence of Enterococcus saccharolyticus ATCC_43076 (Illumina only assembly).</title>
        <authorList>
            <consortium name="The Broad Institute Genomics Platform"/>
            <consortium name="The Broad Institute Genome Sequencing Center for Infectious Disease"/>
            <person name="Earl A."/>
            <person name="Russ C."/>
            <person name="Gilmore M."/>
            <person name="Surin D."/>
            <person name="Walker B."/>
            <person name="Young S."/>
            <person name="Zeng Q."/>
            <person name="Gargeya S."/>
            <person name="Fitzgerald M."/>
            <person name="Haas B."/>
            <person name="Abouelleil A."/>
            <person name="Allen A.W."/>
            <person name="Alvarado L."/>
            <person name="Arachchi H.M."/>
            <person name="Berlin A.M."/>
            <person name="Chapman S.B."/>
            <person name="Gainer-Dewar J."/>
            <person name="Goldberg J."/>
            <person name="Griggs A."/>
            <person name="Gujja S."/>
            <person name="Hansen M."/>
            <person name="Howarth C."/>
            <person name="Imamovic A."/>
            <person name="Ireland A."/>
            <person name="Larimer J."/>
            <person name="McCowan C."/>
            <person name="Murphy C."/>
            <person name="Pearson M."/>
            <person name="Poon T.W."/>
            <person name="Priest M."/>
            <person name="Roberts A."/>
            <person name="Saif S."/>
            <person name="Shea T."/>
            <person name="Sisk P."/>
            <person name="Sykes S."/>
            <person name="Wortman J."/>
            <person name="Nusbaum C."/>
            <person name="Birren B."/>
        </authorList>
    </citation>
    <scope>NUCLEOTIDE SEQUENCE [LARGE SCALE GENOMIC DNA]</scope>
    <source>
        <strain evidence="2 3">ATCC 43076</strain>
    </source>
</reference>
<feature type="transmembrane region" description="Helical" evidence="1">
    <location>
        <begin position="105"/>
        <end position="123"/>
    </location>
</feature>
<feature type="transmembrane region" description="Helical" evidence="1">
    <location>
        <begin position="337"/>
        <end position="358"/>
    </location>
</feature>
<dbReference type="RefSeq" id="WP_016174737.1">
    <property type="nucleotide sequence ID" value="NZ_KE136389.1"/>
</dbReference>
<sequence>MIKRTTKGVLNPTFVSILILVIVSLCLQFVQIQNKNLYLGYDWIFHYNRFYDAAQQIKEGNFQYFISMYGFSQSGRIINAVYGPMFAYFNGLLLLICGSWFKYQLFTNFLITFFSAVSMFFLLKKNEVRSLVSILLAIVYTTFNIVQGWLFNQTFNTWGAVILPIGILVATNFLKKDVSWKLTFLLAFVVTLSIQIHILTSLFLIVILGVFFLIGVWISSNKLNLMKSVIIAAIITIAMTANVWYPLIELNFENVMNPPFLSYDFDSSALQVSLFKLPAHITIIVFLLFILQFLFVLYLRVNLINRLATIFGLLFFLMATKVFPWNEILEKVPGISILQFPSRFLVVAIVFIVLGLGLSIEQLIYHKKKIYTNVMYILLIMIVTGGVTQHIIATENRLSTWNSETVISMDRTTILMEKDSSVLKNSFSPKASLDAPLKLFVKPTPDYVPLKNKKLITDANFHPYQEYRQTILDNNLNSRIEKSVENKKLILKWQSDNIEQQTLPIFVYHRTQLYLNGKLLDKKNIVTNNIGALIIDSKKGSNVLIVSYKSSPLFSYLFIVSVVSWIVFIGLSIRLFYRRTDYL</sequence>
<feature type="transmembrane region" description="Helical" evidence="1">
    <location>
        <begin position="129"/>
        <end position="150"/>
    </location>
</feature>
<dbReference type="EMBL" id="AHYT01000003">
    <property type="protein sequence ID" value="EOT29625.1"/>
    <property type="molecule type" value="Genomic_DNA"/>
</dbReference>
<comment type="caution">
    <text evidence="2">The sequence shown here is derived from an EMBL/GenBank/DDBJ whole genome shotgun (WGS) entry which is preliminary data.</text>
</comment>
<keyword evidence="1" id="KW-1133">Transmembrane helix</keyword>
<feature type="transmembrane region" description="Helical" evidence="1">
    <location>
        <begin position="194"/>
        <end position="217"/>
    </location>
</feature>
<dbReference type="HOGENOM" id="CLU_034645_0_0_9"/>
<dbReference type="OrthoDB" id="2328595at2"/>
<dbReference type="PATRIC" id="fig|1139996.3.peg.923"/>
<evidence type="ECO:0000313" key="3">
    <source>
        <dbReference type="Proteomes" id="UP000014136"/>
    </source>
</evidence>
<feature type="transmembrane region" description="Helical" evidence="1">
    <location>
        <begin position="157"/>
        <end position="174"/>
    </location>
</feature>
<protein>
    <recommendedName>
        <fullName evidence="4">Cell division protein</fullName>
    </recommendedName>
</protein>
<gene>
    <name evidence="2" type="ORF">OMQ_00937</name>
</gene>
<keyword evidence="3" id="KW-1185">Reference proteome</keyword>
<feature type="transmembrane region" description="Helical" evidence="1">
    <location>
        <begin position="12"/>
        <end position="32"/>
    </location>
</feature>
<dbReference type="AlphaFoldDB" id="S0NSA0"/>
<dbReference type="Proteomes" id="UP000014136">
    <property type="component" value="Unassembled WGS sequence"/>
</dbReference>
<feature type="transmembrane region" description="Helical" evidence="1">
    <location>
        <begin position="553"/>
        <end position="577"/>
    </location>
</feature>
<feature type="transmembrane region" description="Helical" evidence="1">
    <location>
        <begin position="77"/>
        <end position="98"/>
    </location>
</feature>
<evidence type="ECO:0000313" key="2">
    <source>
        <dbReference type="EMBL" id="EOT29625.1"/>
    </source>
</evidence>
<name>S0NSA0_9ENTE</name>
<dbReference type="STRING" id="41997.RV16_GL001216"/>
<feature type="transmembrane region" description="Helical" evidence="1">
    <location>
        <begin position="306"/>
        <end position="325"/>
    </location>
</feature>
<feature type="transmembrane region" description="Helical" evidence="1">
    <location>
        <begin position="370"/>
        <end position="392"/>
    </location>
</feature>
<dbReference type="eggNOG" id="COG4485">
    <property type="taxonomic scope" value="Bacteria"/>
</dbReference>
<organism evidence="2 3">
    <name type="scientific">Enterococcus saccharolyticus subsp. saccharolyticus ATCC 43076</name>
    <dbReference type="NCBI Taxonomy" id="1139996"/>
    <lineage>
        <taxon>Bacteria</taxon>
        <taxon>Bacillati</taxon>
        <taxon>Bacillota</taxon>
        <taxon>Bacilli</taxon>
        <taxon>Lactobacillales</taxon>
        <taxon>Enterococcaceae</taxon>
        <taxon>Enterococcus</taxon>
    </lineage>
</organism>
<proteinExistence type="predicted"/>
<keyword evidence="1" id="KW-0472">Membrane</keyword>
<feature type="transmembrane region" description="Helical" evidence="1">
    <location>
        <begin position="229"/>
        <end position="248"/>
    </location>
</feature>
<evidence type="ECO:0008006" key="4">
    <source>
        <dbReference type="Google" id="ProtNLM"/>
    </source>
</evidence>
<accession>S0NSA0</accession>
<evidence type="ECO:0000256" key="1">
    <source>
        <dbReference type="SAM" id="Phobius"/>
    </source>
</evidence>
<keyword evidence="1" id="KW-0812">Transmembrane</keyword>
<feature type="transmembrane region" description="Helical" evidence="1">
    <location>
        <begin position="277"/>
        <end position="299"/>
    </location>
</feature>